<organism evidence="3">
    <name type="scientific">Hydra vulgaris</name>
    <name type="common">Hydra</name>
    <name type="synonym">Hydra attenuata</name>
    <dbReference type="NCBI Taxonomy" id="6087"/>
    <lineage>
        <taxon>Eukaryota</taxon>
        <taxon>Metazoa</taxon>
        <taxon>Cnidaria</taxon>
        <taxon>Hydrozoa</taxon>
        <taxon>Hydroidolina</taxon>
        <taxon>Anthoathecata</taxon>
        <taxon>Aplanulata</taxon>
        <taxon>Hydridae</taxon>
        <taxon>Hydra</taxon>
    </lineage>
</organism>
<dbReference type="PANTHER" id="PTHR10701:SF5">
    <property type="entry name" value="N-ALPHA-ACETYLTRANSFERASE 38, NATC AUXILIARY SUBUNIT"/>
    <property type="match status" value="1"/>
</dbReference>
<dbReference type="GO" id="GO:0031417">
    <property type="term" value="C:NatC complex"/>
    <property type="evidence" value="ECO:0007669"/>
    <property type="project" value="InterPro"/>
</dbReference>
<dbReference type="InterPro" id="IPR001163">
    <property type="entry name" value="Sm_dom_euk/arc"/>
</dbReference>
<reference evidence="3" key="1">
    <citation type="journal article" date="2013" name="Genome Biol. Evol.">
        <title>Punctuated emergences of genetic and phenotypic innovations in eumetazoan, bilaterian, euteleostome, and hominidae ancestors.</title>
        <authorList>
            <person name="Wenger Y."/>
            <person name="Galliot B."/>
        </authorList>
    </citation>
    <scope>NUCLEOTIDE SEQUENCE</scope>
    <source>
        <tissue evidence="3">Whole animals</tissue>
    </source>
</reference>
<dbReference type="CDD" id="cd06168">
    <property type="entry name" value="LSMD1"/>
    <property type="match status" value="1"/>
</dbReference>
<dbReference type="AlphaFoldDB" id="T2M6Q4"/>
<evidence type="ECO:0000313" key="3">
    <source>
        <dbReference type="EMBL" id="CDG67736.1"/>
    </source>
</evidence>
<dbReference type="OrthoDB" id="368909at2759"/>
<dbReference type="Pfam" id="PF01423">
    <property type="entry name" value="LSM"/>
    <property type="match status" value="1"/>
</dbReference>
<dbReference type="SMART" id="SM00651">
    <property type="entry name" value="Sm"/>
    <property type="match status" value="1"/>
</dbReference>
<dbReference type="EMBL" id="HAAD01001504">
    <property type="protein sequence ID" value="CDG67736.1"/>
    <property type="molecule type" value="mRNA"/>
</dbReference>
<dbReference type="InterPro" id="IPR050914">
    <property type="entry name" value="snRNP_SmB/NAA38-like"/>
</dbReference>
<sequence length="117" mass="13225">MADLICQLDSKESIIGRTYLELILNKTMKLEITDGRTLIGQFLCTDKDENIILGSCQEFSGEQIEGEQKTEEPRILGLAMVPGRHVKTMHIDMTEQVQGDMELMLHASKEEIIKSTE</sequence>
<dbReference type="InterPro" id="IPR010920">
    <property type="entry name" value="LSM_dom_sf"/>
</dbReference>
<comment type="similarity">
    <text evidence="1">Belongs to the snRNP Sm proteins family.</text>
</comment>
<dbReference type="KEGG" id="hmg:100207379"/>
<gene>
    <name evidence="3" type="primary">LSMD1</name>
</gene>
<evidence type="ECO:0000259" key="2">
    <source>
        <dbReference type="SMART" id="SM00651"/>
    </source>
</evidence>
<accession>T2M6Q4</accession>
<dbReference type="OMA" id="PHQMNDP"/>
<evidence type="ECO:0000256" key="1">
    <source>
        <dbReference type="ARBA" id="ARBA00006850"/>
    </source>
</evidence>
<protein>
    <submittedName>
        <fullName evidence="3">LSM domain-containing protein 1</fullName>
    </submittedName>
</protein>
<name>T2M6Q4_HYDVU</name>
<dbReference type="InterPro" id="IPR034110">
    <property type="entry name" value="LSMD1_Sm"/>
</dbReference>
<dbReference type="PANTHER" id="PTHR10701">
    <property type="entry name" value="SMALL NUCLEAR RIBONUCLEOPROTEIN-ASSOCIATED PROTEIN B AND N"/>
    <property type="match status" value="1"/>
</dbReference>
<dbReference type="Gene3D" id="2.30.30.100">
    <property type="match status" value="1"/>
</dbReference>
<proteinExistence type="evidence at transcript level"/>
<dbReference type="SUPFAM" id="SSF50182">
    <property type="entry name" value="Sm-like ribonucleoproteins"/>
    <property type="match status" value="1"/>
</dbReference>
<feature type="domain" description="Sm" evidence="2">
    <location>
        <begin position="18"/>
        <end position="91"/>
    </location>
</feature>